<accession>A0AA87Z0E4</accession>
<evidence type="ECO:0000313" key="2">
    <source>
        <dbReference type="Proteomes" id="UP001187192"/>
    </source>
</evidence>
<dbReference type="Proteomes" id="UP001187192">
    <property type="component" value="Unassembled WGS sequence"/>
</dbReference>
<sequence>MVRQAFHRSLPARFHLARRGVTVDLNYSKCGDVEEDSCHSLWLCHTVWEIWMQSAIDGILERFKEHGYVKLNVDVAIDDAPGFIGIRVVEKDDRGVVLGTVSRWMAGLFSPHVGECLAQMSLTTFAILVCKYEMVQFAMDLVKEIQWPTFLLGLE</sequence>
<dbReference type="EMBL" id="BTGU01004370">
    <property type="protein sequence ID" value="GMN26072.1"/>
    <property type="molecule type" value="Genomic_DNA"/>
</dbReference>
<evidence type="ECO:0000313" key="1">
    <source>
        <dbReference type="EMBL" id="GMN26072.1"/>
    </source>
</evidence>
<reference evidence="1" key="1">
    <citation type="submission" date="2023-07" db="EMBL/GenBank/DDBJ databases">
        <title>draft genome sequence of fig (Ficus carica).</title>
        <authorList>
            <person name="Takahashi T."/>
            <person name="Nishimura K."/>
        </authorList>
    </citation>
    <scope>NUCLEOTIDE SEQUENCE</scope>
</reference>
<protein>
    <recommendedName>
        <fullName evidence="3">RNase H type-1 domain-containing protein</fullName>
    </recommendedName>
</protein>
<keyword evidence="2" id="KW-1185">Reference proteome</keyword>
<name>A0AA87Z0E4_FICCA</name>
<gene>
    <name evidence="1" type="ORF">TIFTF001_046021</name>
</gene>
<organism evidence="1 2">
    <name type="scientific">Ficus carica</name>
    <name type="common">Common fig</name>
    <dbReference type="NCBI Taxonomy" id="3494"/>
    <lineage>
        <taxon>Eukaryota</taxon>
        <taxon>Viridiplantae</taxon>
        <taxon>Streptophyta</taxon>
        <taxon>Embryophyta</taxon>
        <taxon>Tracheophyta</taxon>
        <taxon>Spermatophyta</taxon>
        <taxon>Magnoliopsida</taxon>
        <taxon>eudicotyledons</taxon>
        <taxon>Gunneridae</taxon>
        <taxon>Pentapetalae</taxon>
        <taxon>rosids</taxon>
        <taxon>fabids</taxon>
        <taxon>Rosales</taxon>
        <taxon>Moraceae</taxon>
        <taxon>Ficeae</taxon>
        <taxon>Ficus</taxon>
    </lineage>
</organism>
<evidence type="ECO:0008006" key="3">
    <source>
        <dbReference type="Google" id="ProtNLM"/>
    </source>
</evidence>
<comment type="caution">
    <text evidence="1">The sequence shown here is derived from an EMBL/GenBank/DDBJ whole genome shotgun (WGS) entry which is preliminary data.</text>
</comment>
<proteinExistence type="predicted"/>
<dbReference type="AlphaFoldDB" id="A0AA87Z0E4"/>